<dbReference type="EMBL" id="DXFB01000115">
    <property type="protein sequence ID" value="HIX45410.1"/>
    <property type="molecule type" value="Genomic_DNA"/>
</dbReference>
<organism evidence="4 5">
    <name type="scientific">Candidatus Barnesiella excrementipullorum</name>
    <dbReference type="NCBI Taxonomy" id="2838479"/>
    <lineage>
        <taxon>Bacteria</taxon>
        <taxon>Pseudomonadati</taxon>
        <taxon>Bacteroidota</taxon>
        <taxon>Bacteroidia</taxon>
        <taxon>Bacteroidales</taxon>
        <taxon>Barnesiellaceae</taxon>
        <taxon>Barnesiella</taxon>
    </lineage>
</organism>
<dbReference type="SUPFAM" id="SSF49299">
    <property type="entry name" value="PKD domain"/>
    <property type="match status" value="1"/>
</dbReference>
<dbReference type="InterPro" id="IPR013320">
    <property type="entry name" value="ConA-like_dom_sf"/>
</dbReference>
<keyword evidence="1" id="KW-0732">Signal</keyword>
<proteinExistence type="predicted"/>
<keyword evidence="2" id="KW-1015">Disulfide bond</keyword>
<reference evidence="4" key="1">
    <citation type="journal article" date="2021" name="PeerJ">
        <title>Extensive microbial diversity within the chicken gut microbiome revealed by metagenomics and culture.</title>
        <authorList>
            <person name="Gilroy R."/>
            <person name="Ravi A."/>
            <person name="Getino M."/>
            <person name="Pursley I."/>
            <person name="Horton D.L."/>
            <person name="Alikhan N.F."/>
            <person name="Baker D."/>
            <person name="Gharbi K."/>
            <person name="Hall N."/>
            <person name="Watson M."/>
            <person name="Adriaenssens E.M."/>
            <person name="Foster-Nyarko E."/>
            <person name="Jarju S."/>
            <person name="Secka A."/>
            <person name="Antonio M."/>
            <person name="Oren A."/>
            <person name="Chaudhuri R.R."/>
            <person name="La Ragione R."/>
            <person name="Hildebrand F."/>
            <person name="Pallen M.J."/>
        </authorList>
    </citation>
    <scope>NUCLEOTIDE SEQUENCE</scope>
    <source>
        <strain evidence="4">ChiHjej12B11-16260</strain>
    </source>
</reference>
<name>A0A9D1VR20_9BACT</name>
<dbReference type="GO" id="GO:0005975">
    <property type="term" value="P:carbohydrate metabolic process"/>
    <property type="evidence" value="ECO:0007669"/>
    <property type="project" value="UniProtKB-ARBA"/>
</dbReference>
<dbReference type="InterPro" id="IPR035986">
    <property type="entry name" value="PKD_dom_sf"/>
</dbReference>
<reference evidence="4" key="2">
    <citation type="submission" date="2021-04" db="EMBL/GenBank/DDBJ databases">
        <authorList>
            <person name="Gilroy R."/>
        </authorList>
    </citation>
    <scope>NUCLEOTIDE SEQUENCE</scope>
    <source>
        <strain evidence="4">ChiHjej12B11-16260</strain>
    </source>
</reference>
<dbReference type="Gene3D" id="2.60.120.200">
    <property type="match status" value="1"/>
</dbReference>
<feature type="domain" description="LamG-like jellyroll fold" evidence="3">
    <location>
        <begin position="849"/>
        <end position="981"/>
    </location>
</feature>
<dbReference type="NCBIfam" id="TIGR04183">
    <property type="entry name" value="Por_Secre_tail"/>
    <property type="match status" value="1"/>
</dbReference>
<evidence type="ECO:0000256" key="1">
    <source>
        <dbReference type="ARBA" id="ARBA00022729"/>
    </source>
</evidence>
<sequence>MECLLYGTQATRRGISLFFIRNGSHAVLFSHPQKVLLPYVMTVHSFLFTSLCAGLTLCASAQQIDIPRIEQMSAPATPVESRDWTQVARDYDQFIYNLDLQGEYLPLVHIGDNGTNYSDIPQFYLDTYVGSFSAGRQAEAINIMPSLVGATLAGIDKSNDRGIDWVGMSRNFFNRRNGQMVYLNGYSASSGGDWWYDLMPNVYFYQLYTLYTPDAYPQWPEQFLSVADQWYNAVTILGADIYTWNTPEINYRAFNLATGQPLQSGVPEPEAAGSMAWLLYKAYLETGTLHYLQGAQLCLEALCAYPSNPSYELQLAYGAQVAAAMNAREACDFYIERLLNWCFDRGPLRGWGSIVGEWGGYNVSGLIGEANDGGNDYAFVMNGFQQAAALAPVAKYDKRFARAIGKWITLLAQSSRLFYKEGLPEQQQEAASARWLEEYDTNACLPFESMKENYDGKTPYAMGDAVKGGWAATNISLYSGSSVGYLAAVAKKSDVDGIFCIDVNATDFFSPNHVEEYLYFNPFDTSRTITCTLPQGSYDLYDVLTDDYVTRSAEGSAAIEIPAGEAVMIALIPAGTETAVEGSTLYAGGKVVDYNYRYDYDKTLQINALATDKTIVTPGETVTARLHVRNIPTGASIVCDWSVNGEELAGTNSAPTAQWTAADQPGIYTIAVEAYAHGESVKDSVVVEVVSEKYDAPTITEVSTTAEMPVSVASEINVTAQISEWRDDLAIAWEVNDGVLTQTDANHAVWLLPDEEGVYTITCTAQNRFGSDTRSLQVLARREQAGSMPLLYYPLNGNTLNAASSQLNAVNVGGTFVADSRGMEQEAFCFTSVNDKLYTPSVPEIDFTEAITLSCWFLADSKLPREQFIISHGSWEERYKLSLTPDMKLRWTVNSTGGTVDVDSKETIEAGQFYHVTAVYTGYSSEIYVNGAFSNFAPQNGSINTTSHNLCYGAKSTDETEYSLLGIMDEIRVYNTALSPQAIAELPNEWSLSAIDLPSQERLRWHKEGSTLFVTIPNTSGIASAHLYNTSGAELPCTLQSFSQSATIGVGRLLPGIYLLRLTSRNGETTLLRFAE</sequence>
<evidence type="ECO:0000259" key="3">
    <source>
        <dbReference type="SMART" id="SM00560"/>
    </source>
</evidence>
<evidence type="ECO:0000313" key="5">
    <source>
        <dbReference type="Proteomes" id="UP000824246"/>
    </source>
</evidence>
<dbReference type="SMART" id="SM00560">
    <property type="entry name" value="LamGL"/>
    <property type="match status" value="1"/>
</dbReference>
<dbReference type="Pfam" id="PF13385">
    <property type="entry name" value="Laminin_G_3"/>
    <property type="match status" value="1"/>
</dbReference>
<protein>
    <submittedName>
        <fullName evidence="4">T9SS type A sorting domain-containing protein</fullName>
    </submittedName>
</protein>
<dbReference type="InterPro" id="IPR006558">
    <property type="entry name" value="LamG-like"/>
</dbReference>
<dbReference type="Proteomes" id="UP000824246">
    <property type="component" value="Unassembled WGS sequence"/>
</dbReference>
<dbReference type="GO" id="GO:0004553">
    <property type="term" value="F:hydrolase activity, hydrolyzing O-glycosyl compounds"/>
    <property type="evidence" value="ECO:0007669"/>
    <property type="project" value="UniProtKB-ARBA"/>
</dbReference>
<dbReference type="SUPFAM" id="SSF49899">
    <property type="entry name" value="Concanavalin A-like lectins/glucanases"/>
    <property type="match status" value="1"/>
</dbReference>
<evidence type="ECO:0000313" key="4">
    <source>
        <dbReference type="EMBL" id="HIX45410.1"/>
    </source>
</evidence>
<gene>
    <name evidence="4" type="ORF">H9982_04245</name>
</gene>
<dbReference type="AlphaFoldDB" id="A0A9D1VR20"/>
<evidence type="ECO:0000256" key="2">
    <source>
        <dbReference type="ARBA" id="ARBA00023157"/>
    </source>
</evidence>
<comment type="caution">
    <text evidence="4">The sequence shown here is derived from an EMBL/GenBank/DDBJ whole genome shotgun (WGS) entry which is preliminary data.</text>
</comment>
<accession>A0A9D1VR20</accession>
<dbReference type="InterPro" id="IPR026444">
    <property type="entry name" value="Secre_tail"/>
</dbReference>